<dbReference type="SMART" id="SM00317">
    <property type="entry name" value="SET"/>
    <property type="match status" value="1"/>
</dbReference>
<dbReference type="PROSITE" id="PS50280">
    <property type="entry name" value="SET"/>
    <property type="match status" value="1"/>
</dbReference>
<feature type="compositionally biased region" description="Acidic residues" evidence="15">
    <location>
        <begin position="268"/>
        <end position="277"/>
    </location>
</feature>
<evidence type="ECO:0000256" key="12">
    <source>
        <dbReference type="ARBA" id="ARBA00024057"/>
    </source>
</evidence>
<dbReference type="Proteomes" id="UP001363622">
    <property type="component" value="Unassembled WGS sequence"/>
</dbReference>
<evidence type="ECO:0000256" key="4">
    <source>
        <dbReference type="ARBA" id="ARBA00014232"/>
    </source>
</evidence>
<evidence type="ECO:0000256" key="2">
    <source>
        <dbReference type="ARBA" id="ARBA00004123"/>
    </source>
</evidence>
<feature type="region of interest" description="Disordered" evidence="15">
    <location>
        <begin position="260"/>
        <end position="388"/>
    </location>
</feature>
<sequence>MSKRDKEAPLKEALAKKGGLTLSQLAHYDDLATDALVDKVYFWTTIRKNRLRYSPLRGLNDEKVAELLRQKVIIGKDPAKALQLLLEEPALKRNFQRLGTNDEREHFKRHLRKYINIYMPDCPWEVATTNRYTITQHEAAVYARRDIRKHEVIKYLCGIQVALTQKEEEKLDVNKSDFSIVRSSRKKTSSLFLGPARFANHDCEANARLTTNGPNGMSIVSVRDIESGEEITVSYGDDYFGEDNCECLCATCERYQRNGWDPLKKDEGSEEDDQDEEAPAKKEETAQSKEAEETHAAADVDSAPDSPYSFRKKRKSWSPMNAMDNPEDSQDQDSEAAANPRKRRKMDNAQTNDAIWGKDRERKRRNSTENGIKKGARPRMRHSLSSMSFKEAHGAAYAKLTALRNQHKLHGSVLSESDSFSTDSPASYDSSPPSSESTAATSADDEAATAALSGPQSKTQIGQNTPGITIQVDSSAVEGSSSTPISTSTSELSELSDNVAFDDANQRLVRHKRLQTPPRTRSRLQNKDLPPTSQPAAPIPTIESGSAGSDESSTLDPNRRHPGDYTLTPLLLCAKYSRWVSCRTCDGDFVQEDAYLTRAACPRCERHSKLYGYMWPKTEKEGRWDTEERVLDHREIHRFIPPDEEREMRKGRKTLAAEIVRRRESEARDRDSNRLGTESESGEGTPRRGTRRTRSRLSLGAR</sequence>
<comment type="caution">
    <text evidence="17">The sequence shown here is derived from an EMBL/GenBank/DDBJ whole genome shotgun (WGS) entry which is preliminary data.</text>
</comment>
<dbReference type="InterPro" id="IPR041938">
    <property type="entry name" value="Hist-Lys_N-MTase_N"/>
</dbReference>
<dbReference type="CDD" id="cd10524">
    <property type="entry name" value="SET_Suv4-20-like"/>
    <property type="match status" value="1"/>
</dbReference>
<comment type="subcellular location">
    <subcellularLocation>
        <location evidence="3">Chromosome</location>
    </subcellularLocation>
    <subcellularLocation>
        <location evidence="2">Nucleus</location>
    </subcellularLocation>
</comment>
<evidence type="ECO:0000256" key="3">
    <source>
        <dbReference type="ARBA" id="ARBA00004286"/>
    </source>
</evidence>
<gene>
    <name evidence="17" type="ORF">IWZ03DRAFT_400253</name>
</gene>
<evidence type="ECO:0000256" key="8">
    <source>
        <dbReference type="ARBA" id="ARBA00022679"/>
    </source>
</evidence>
<dbReference type="Gene3D" id="1.10.10.1700">
    <property type="entry name" value="Histone-lysine N-methyltransferase"/>
    <property type="match status" value="1"/>
</dbReference>
<dbReference type="InterPro" id="IPR039977">
    <property type="entry name" value="Suv4-20/Set9"/>
</dbReference>
<evidence type="ECO:0000313" key="18">
    <source>
        <dbReference type="Proteomes" id="UP001363622"/>
    </source>
</evidence>
<dbReference type="EMBL" id="JBBPHU010000006">
    <property type="protein sequence ID" value="KAK7516785.1"/>
    <property type="molecule type" value="Genomic_DNA"/>
</dbReference>
<feature type="compositionally biased region" description="Low complexity" evidence="15">
    <location>
        <begin position="480"/>
        <end position="496"/>
    </location>
</feature>
<keyword evidence="10" id="KW-0156">Chromatin regulator</keyword>
<proteinExistence type="predicted"/>
<feature type="region of interest" description="Disordered" evidence="15">
    <location>
        <begin position="642"/>
        <end position="702"/>
    </location>
</feature>
<evidence type="ECO:0000256" key="7">
    <source>
        <dbReference type="ARBA" id="ARBA00022603"/>
    </source>
</evidence>
<dbReference type="PANTHER" id="PTHR12977:SF4">
    <property type="entry name" value="HISTONE-LYSINE N-METHYLTRANSFERASE KMT5B"/>
    <property type="match status" value="1"/>
</dbReference>
<dbReference type="Gene3D" id="2.170.270.10">
    <property type="entry name" value="SET domain"/>
    <property type="match status" value="1"/>
</dbReference>
<dbReference type="InterPro" id="IPR046341">
    <property type="entry name" value="SET_dom_sf"/>
</dbReference>
<feature type="compositionally biased region" description="Polar residues" evidence="15">
    <location>
        <begin position="543"/>
        <end position="556"/>
    </location>
</feature>
<evidence type="ECO:0000256" key="9">
    <source>
        <dbReference type="ARBA" id="ARBA00022691"/>
    </source>
</evidence>
<keyword evidence="9" id="KW-0949">S-adenosyl-L-methionine</keyword>
<evidence type="ECO:0000256" key="5">
    <source>
        <dbReference type="ARBA" id="ARBA00015413"/>
    </source>
</evidence>
<evidence type="ECO:0000256" key="11">
    <source>
        <dbReference type="ARBA" id="ARBA00023242"/>
    </source>
</evidence>
<keyword evidence="8" id="KW-0808">Transferase</keyword>
<protein>
    <recommendedName>
        <fullName evidence="5">Histone-lysine N-methyltransferase SET9</fullName>
        <ecNumber evidence="12">2.1.1.372</ecNumber>
    </recommendedName>
    <alternativeName>
        <fullName evidence="4">Histone-lysine N-methyltransferase set9</fullName>
    </alternativeName>
    <alternativeName>
        <fullName evidence="13">SET domain protein 9</fullName>
    </alternativeName>
</protein>
<feature type="domain" description="SET" evidence="16">
    <location>
        <begin position="122"/>
        <end position="236"/>
    </location>
</feature>
<evidence type="ECO:0000256" key="1">
    <source>
        <dbReference type="ARBA" id="ARBA00001984"/>
    </source>
</evidence>
<dbReference type="InterPro" id="IPR025783">
    <property type="entry name" value="Set9_fungi"/>
</dbReference>
<dbReference type="EC" id="2.1.1.372" evidence="12"/>
<evidence type="ECO:0000313" key="17">
    <source>
        <dbReference type="EMBL" id="KAK7516785.1"/>
    </source>
</evidence>
<comment type="function">
    <text evidence="1">Histone methyltransferase that trimethylates 'Lys-20' of histone H4 to form H4K20me3.</text>
</comment>
<keyword evidence="7" id="KW-0489">Methyltransferase</keyword>
<dbReference type="PROSITE" id="PS51567">
    <property type="entry name" value="SAM_MT43_SUVAR420_1"/>
    <property type="match status" value="1"/>
</dbReference>
<accession>A0ABR1KLQ3</accession>
<keyword evidence="18" id="KW-1185">Reference proteome</keyword>
<dbReference type="PANTHER" id="PTHR12977">
    <property type="entry name" value="SUPPRESSOR OF VARIEGATION 4-20-RELATED"/>
    <property type="match status" value="1"/>
</dbReference>
<feature type="compositionally biased region" description="Basic residues" evidence="15">
    <location>
        <begin position="508"/>
        <end position="524"/>
    </location>
</feature>
<feature type="region of interest" description="Disordered" evidence="15">
    <location>
        <begin position="412"/>
        <end position="561"/>
    </location>
</feature>
<dbReference type="Pfam" id="PF00856">
    <property type="entry name" value="SET"/>
    <property type="match status" value="1"/>
</dbReference>
<feature type="compositionally biased region" description="Low complexity" evidence="15">
    <location>
        <begin position="421"/>
        <end position="442"/>
    </location>
</feature>
<evidence type="ECO:0000256" key="10">
    <source>
        <dbReference type="ARBA" id="ARBA00022853"/>
    </source>
</evidence>
<evidence type="ECO:0000259" key="16">
    <source>
        <dbReference type="PROSITE" id="PS50280"/>
    </source>
</evidence>
<evidence type="ECO:0000256" key="15">
    <source>
        <dbReference type="SAM" id="MobiDB-lite"/>
    </source>
</evidence>
<keyword evidence="6" id="KW-0158">Chromosome</keyword>
<dbReference type="InterPro" id="IPR001214">
    <property type="entry name" value="SET_dom"/>
</dbReference>
<feature type="compositionally biased region" description="Polar residues" evidence="15">
    <location>
        <begin position="454"/>
        <end position="479"/>
    </location>
</feature>
<name>A0ABR1KLQ3_9PEZI</name>
<evidence type="ECO:0000256" key="6">
    <source>
        <dbReference type="ARBA" id="ARBA00022454"/>
    </source>
</evidence>
<reference evidence="17 18" key="1">
    <citation type="submission" date="2024-04" db="EMBL/GenBank/DDBJ databases">
        <title>Phyllosticta paracitricarpa is synonymous to the EU quarantine fungus P. citricarpa based on phylogenomic analyses.</title>
        <authorList>
            <consortium name="Lawrence Berkeley National Laboratory"/>
            <person name="Van Ingen-Buijs V.A."/>
            <person name="Van Westerhoven A.C."/>
            <person name="Haridas S."/>
            <person name="Skiadas P."/>
            <person name="Martin F."/>
            <person name="Groenewald J.Z."/>
            <person name="Crous P.W."/>
            <person name="Seidl M.F."/>
        </authorList>
    </citation>
    <scope>NUCLEOTIDE SEQUENCE [LARGE SCALE GENOMIC DNA]</scope>
    <source>
        <strain evidence="17 18">CBS 123371</strain>
    </source>
</reference>
<feature type="compositionally biased region" description="Basic and acidic residues" evidence="15">
    <location>
        <begin position="659"/>
        <end position="673"/>
    </location>
</feature>
<evidence type="ECO:0000256" key="14">
    <source>
        <dbReference type="ARBA" id="ARBA00048081"/>
    </source>
</evidence>
<comment type="catalytic activity">
    <reaction evidence="14">
        <text>L-lysyl(20)-[histone H4] + 3 S-adenosyl-L-methionine = N(6),N(6),N(6)-trimethyl-L-lysyl(20)-[histone H4] + 3 S-adenosyl-L-homocysteine + 3 H(+)</text>
        <dbReference type="Rhea" id="RHEA:64456"/>
        <dbReference type="Rhea" id="RHEA-COMP:15554"/>
        <dbReference type="Rhea" id="RHEA-COMP:15998"/>
        <dbReference type="ChEBI" id="CHEBI:15378"/>
        <dbReference type="ChEBI" id="CHEBI:29969"/>
        <dbReference type="ChEBI" id="CHEBI:57856"/>
        <dbReference type="ChEBI" id="CHEBI:59789"/>
        <dbReference type="ChEBI" id="CHEBI:61961"/>
        <dbReference type="EC" id="2.1.1.372"/>
    </reaction>
</comment>
<organism evidence="17 18">
    <name type="scientific">Phyllosticta citriasiana</name>
    <dbReference type="NCBI Taxonomy" id="595635"/>
    <lineage>
        <taxon>Eukaryota</taxon>
        <taxon>Fungi</taxon>
        <taxon>Dikarya</taxon>
        <taxon>Ascomycota</taxon>
        <taxon>Pezizomycotina</taxon>
        <taxon>Dothideomycetes</taxon>
        <taxon>Dothideomycetes incertae sedis</taxon>
        <taxon>Botryosphaeriales</taxon>
        <taxon>Phyllostictaceae</taxon>
        <taxon>Phyllosticta</taxon>
    </lineage>
</organism>
<dbReference type="SUPFAM" id="SSF82199">
    <property type="entry name" value="SET domain"/>
    <property type="match status" value="1"/>
</dbReference>
<evidence type="ECO:0000256" key="13">
    <source>
        <dbReference type="ARBA" id="ARBA00030653"/>
    </source>
</evidence>
<feature type="compositionally biased region" description="Basic and acidic residues" evidence="15">
    <location>
        <begin position="278"/>
        <end position="298"/>
    </location>
</feature>
<feature type="compositionally biased region" description="Acidic residues" evidence="15">
    <location>
        <begin position="325"/>
        <end position="334"/>
    </location>
</feature>
<keyword evidence="11" id="KW-0539">Nucleus</keyword>